<dbReference type="AlphaFoldDB" id="A0A2Z4Y407"/>
<name>A0A2Z4Y407_SUMC1</name>
<organism evidence="1 2">
    <name type="scientific">Sumerlaea chitinivorans</name>
    <dbReference type="NCBI Taxonomy" id="2250252"/>
    <lineage>
        <taxon>Bacteria</taxon>
        <taxon>Candidatus Sumerlaeota</taxon>
        <taxon>Candidatus Sumerlaeia</taxon>
        <taxon>Candidatus Sumerlaeales</taxon>
        <taxon>Candidatus Sumerlaeaceae</taxon>
        <taxon>Candidatus Sumerlaea</taxon>
    </lineage>
</organism>
<evidence type="ECO:0000313" key="1">
    <source>
        <dbReference type="EMBL" id="AXA35947.1"/>
    </source>
</evidence>
<accession>A0A2Z4Y407</accession>
<sequence length="175" mass="19606">MGGLSRPEKSVYLAGAIERAPDGGATWRSRVQALLTQLGFSVFNPCIEEFEVLDAEEKKHFRQWKTENPERFQKAIRKILDRDLHHLMHHTALIVCYFDRYAMEGAGTAGELTLAYWAGIPVYLVLGIPRADVPSWILGCATRIFEDFTSLEEAFREHCRNGQVSAMVAGGGHGL</sequence>
<dbReference type="SUPFAM" id="SSF52309">
    <property type="entry name" value="N-(deoxy)ribosyltransferase-like"/>
    <property type="match status" value="1"/>
</dbReference>
<reference evidence="1 2" key="1">
    <citation type="submission" date="2018-05" db="EMBL/GenBank/DDBJ databases">
        <title>A metagenomic window into the 2 km-deep terrestrial subsurface aquifer revealed taxonomically and functionally diverse microbial community comprising novel uncultured bacterial lineages.</title>
        <authorList>
            <person name="Kadnikov V.V."/>
            <person name="Mardanov A.V."/>
            <person name="Beletsky A.V."/>
            <person name="Banks D."/>
            <person name="Pimenov N.V."/>
            <person name="Frank Y.A."/>
            <person name="Karnachuk O.V."/>
            <person name="Ravin N.V."/>
        </authorList>
    </citation>
    <scope>NUCLEOTIDE SEQUENCE [LARGE SCALE GENOMIC DNA]</scope>
    <source>
        <strain evidence="1">BY</strain>
    </source>
</reference>
<evidence type="ECO:0000313" key="2">
    <source>
        <dbReference type="Proteomes" id="UP000262583"/>
    </source>
</evidence>
<proteinExistence type="predicted"/>
<dbReference type="Gene3D" id="3.40.50.450">
    <property type="match status" value="1"/>
</dbReference>
<gene>
    <name evidence="1" type="ORF">BRCON_1170</name>
</gene>
<dbReference type="EMBL" id="CP030759">
    <property type="protein sequence ID" value="AXA35947.1"/>
    <property type="molecule type" value="Genomic_DNA"/>
</dbReference>
<protein>
    <recommendedName>
        <fullName evidence="3">Nucleoside 2-deoxyribosyltransferase</fullName>
    </recommendedName>
</protein>
<dbReference type="Proteomes" id="UP000262583">
    <property type="component" value="Chromosome"/>
</dbReference>
<dbReference type="KEGG" id="schv:BRCON_1170"/>
<evidence type="ECO:0008006" key="3">
    <source>
        <dbReference type="Google" id="ProtNLM"/>
    </source>
</evidence>